<dbReference type="RefSeq" id="WP_338708207.1">
    <property type="nucleotide sequence ID" value="NZ_CP145892.1"/>
</dbReference>
<name>A0ABD8AZ99_PAEAM</name>
<feature type="transmembrane region" description="Helical" evidence="1">
    <location>
        <begin position="204"/>
        <end position="224"/>
    </location>
</feature>
<feature type="transmembrane region" description="Helical" evidence="1">
    <location>
        <begin position="40"/>
        <end position="58"/>
    </location>
</feature>
<dbReference type="AlphaFoldDB" id="A0ABD8AZ99"/>
<sequence length="437" mass="49849">MRNRSVATTTGLITMLAVLMAGIYLFPIFTLASFYAMEHLPYTLFIMVVLVGWLGQFIQHKIPGFSEKSTLIRGLAALVIGFLFALVVGMSLILPLTDIITLVLCGVISAYAGLTFQPVFHSVLLWRLQIMGVISAIVLMIASNSLGFMQPIRTYTLWIYIAGVISFAFWLVGRYMLQLDQAILNDGKRRLVLRDFARANHQRFMWMFIVIVAIGAFPSLAAWLGPLRDRLLAWIRGWFGPISGEEPRLPMDNPNQQLNIPNDWREPPSEPSVFWNILGWVVMCAVAGAILWLLLRLGQKTINRLMDRFKGMLQPGEKKAEPRTEYIDVSETLDAPAKVRKNWFRKKEAPPAQDAERVRYYYRTWIERASHRGVEIQGTHTPLEAAQTIIQNGVKVEEDELSARLPDTYNAVRYGEKAPDRSDMVEIDRIWRSYRSK</sequence>
<feature type="transmembrane region" description="Helical" evidence="1">
    <location>
        <begin position="12"/>
        <end position="34"/>
    </location>
</feature>
<feature type="transmembrane region" description="Helical" evidence="1">
    <location>
        <begin position="155"/>
        <end position="173"/>
    </location>
</feature>
<feature type="transmembrane region" description="Helical" evidence="1">
    <location>
        <begin position="70"/>
        <end position="93"/>
    </location>
</feature>
<proteinExistence type="predicted"/>
<dbReference type="EMBL" id="CP145892">
    <property type="protein sequence ID" value="WWP22294.1"/>
    <property type="molecule type" value="Genomic_DNA"/>
</dbReference>
<evidence type="ECO:0000256" key="1">
    <source>
        <dbReference type="SAM" id="Phobius"/>
    </source>
</evidence>
<dbReference type="GeneID" id="93475598"/>
<organism evidence="2 3">
    <name type="scientific">Paenibacillus amylolyticus</name>
    <dbReference type="NCBI Taxonomy" id="1451"/>
    <lineage>
        <taxon>Bacteria</taxon>
        <taxon>Bacillati</taxon>
        <taxon>Bacillota</taxon>
        <taxon>Bacilli</taxon>
        <taxon>Bacillales</taxon>
        <taxon>Paenibacillaceae</taxon>
        <taxon>Paenibacillus</taxon>
    </lineage>
</organism>
<evidence type="ECO:0000313" key="3">
    <source>
        <dbReference type="Proteomes" id="UP001364764"/>
    </source>
</evidence>
<feature type="transmembrane region" description="Helical" evidence="1">
    <location>
        <begin position="128"/>
        <end position="149"/>
    </location>
</feature>
<dbReference type="Proteomes" id="UP001364764">
    <property type="component" value="Chromosome"/>
</dbReference>
<accession>A0ABD8AZ99</accession>
<evidence type="ECO:0000313" key="2">
    <source>
        <dbReference type="EMBL" id="WWP22294.1"/>
    </source>
</evidence>
<gene>
    <name evidence="2" type="ORF">V6668_08995</name>
</gene>
<feature type="transmembrane region" description="Helical" evidence="1">
    <location>
        <begin position="99"/>
        <end position="116"/>
    </location>
</feature>
<reference evidence="2 3" key="1">
    <citation type="submission" date="2024-02" db="EMBL/GenBank/DDBJ databases">
        <title>Complete sequences of two Paenibacillus sp. strains and one Lysinibacillus strain isolated from the environment on STAA medium highlight biotechnological potential.</title>
        <authorList>
            <person name="Attere S.A."/>
            <person name="Piche L.C."/>
            <person name="Intertaglia L."/>
            <person name="Lami R."/>
            <person name="Charette S.J."/>
            <person name="Vincent A.T."/>
        </authorList>
    </citation>
    <scope>NUCLEOTIDE SEQUENCE [LARGE SCALE GENOMIC DNA]</scope>
    <source>
        <strain evidence="2 3">Y5S-7</strain>
    </source>
</reference>
<keyword evidence="1" id="KW-0472">Membrane</keyword>
<keyword evidence="1" id="KW-0812">Transmembrane</keyword>
<feature type="transmembrane region" description="Helical" evidence="1">
    <location>
        <begin position="273"/>
        <end position="295"/>
    </location>
</feature>
<keyword evidence="1" id="KW-1133">Transmembrane helix</keyword>
<protein>
    <submittedName>
        <fullName evidence="2">DUF4129 domain-containing protein</fullName>
    </submittedName>
</protein>